<dbReference type="GO" id="GO:0047265">
    <property type="term" value="F:poly(glycerol-phosphate) alpha-glucosyltransferase activity"/>
    <property type="evidence" value="ECO:0007669"/>
    <property type="project" value="UniProtKB-EC"/>
</dbReference>
<keyword evidence="1 3" id="KW-0808">Transferase</keyword>
<dbReference type="Proteomes" id="UP000195913">
    <property type="component" value="Unassembled WGS sequence"/>
</dbReference>
<reference evidence="3 4" key="1">
    <citation type="submission" date="2017-02" db="EMBL/GenBank/DDBJ databases">
        <authorList>
            <person name="Peterson S.W."/>
        </authorList>
    </citation>
    <scope>NUCLEOTIDE SEQUENCE [LARGE SCALE GENOMIC DNA]</scope>
    <source>
        <strain evidence="3 4">B Ar 00.02</strain>
    </source>
</reference>
<dbReference type="SUPFAM" id="SSF53756">
    <property type="entry name" value="UDP-Glycosyltransferase/glycogen phosphorylase"/>
    <property type="match status" value="1"/>
</dbReference>
<keyword evidence="3" id="KW-0328">Glycosyltransferase</keyword>
<evidence type="ECO:0000313" key="4">
    <source>
        <dbReference type="Proteomes" id="UP000195913"/>
    </source>
</evidence>
<dbReference type="EMBL" id="FUHW01000021">
    <property type="protein sequence ID" value="SJM57537.1"/>
    <property type="molecule type" value="Genomic_DNA"/>
</dbReference>
<evidence type="ECO:0000256" key="1">
    <source>
        <dbReference type="ARBA" id="ARBA00022679"/>
    </source>
</evidence>
<dbReference type="EC" id="2.4.1.52" evidence="3"/>
<evidence type="ECO:0000313" key="3">
    <source>
        <dbReference type="EMBL" id="SJM57537.1"/>
    </source>
</evidence>
<dbReference type="PANTHER" id="PTHR12526:SF630">
    <property type="entry name" value="GLYCOSYLTRANSFERASE"/>
    <property type="match status" value="1"/>
</dbReference>
<organism evidence="3 4">
    <name type="scientific">Arthrobacter rhombi</name>
    <dbReference type="NCBI Taxonomy" id="71253"/>
    <lineage>
        <taxon>Bacteria</taxon>
        <taxon>Bacillati</taxon>
        <taxon>Actinomycetota</taxon>
        <taxon>Actinomycetes</taxon>
        <taxon>Micrococcales</taxon>
        <taxon>Micrococcaceae</taxon>
        <taxon>Arthrobacter</taxon>
    </lineage>
</organism>
<dbReference type="Pfam" id="PF00534">
    <property type="entry name" value="Glycos_transf_1"/>
    <property type="match status" value="1"/>
</dbReference>
<name>A0A1R4FP26_9MICC</name>
<dbReference type="InterPro" id="IPR001296">
    <property type="entry name" value="Glyco_trans_1"/>
</dbReference>
<feature type="domain" description="Glycosyl transferase family 1" evidence="2">
    <location>
        <begin position="268"/>
        <end position="418"/>
    </location>
</feature>
<keyword evidence="4" id="KW-1185">Reference proteome</keyword>
<accession>A0A1R4FP26</accession>
<protein>
    <submittedName>
        <fullName evidence="3">Poly(Glycerol-phosphate) alpha-glucosyltransferase</fullName>
        <ecNumber evidence="3">2.4.1.52</ecNumber>
    </submittedName>
</protein>
<gene>
    <name evidence="3" type="ORF">FM101_04900</name>
</gene>
<proteinExistence type="predicted"/>
<dbReference type="PANTHER" id="PTHR12526">
    <property type="entry name" value="GLYCOSYLTRANSFERASE"/>
    <property type="match status" value="1"/>
</dbReference>
<evidence type="ECO:0000259" key="2">
    <source>
        <dbReference type="Pfam" id="PF00534"/>
    </source>
</evidence>
<sequence>MLRRINGFVQYGHHPSMTILTINENFDAEATRQRLVEQNKLEESVKIRNAWTDLRAMSDGDLRRFVDSCAENTNVTLRDDNSKYSESRETLTATAPGTNSDLRKRFYRDDGSLLGVQISTETADASIVLCSTAQTPLAEFKTIEELYVCWIKNVIEKDKSLLIVDDKMMSEFLCEIVERDFKMVLFMHGSHLRRPYDGPYGESLAKRTNTMRNIERFDFIATQTRQQAAAMAAKGIAPEKLRHLPSELSFSPNLASAHAWRDELSGVIIARLSKLKRVNHAISAIAEANELGAKTRLTVFGKGPELESLRNYSRKLEVEESIKFAGHVADLPSRLEKSSFSLLTSMSEGLGLAVIESMAVGCVPITYDINYGPRDIIEDGVDGFVVPFGDTNALAASIVNFLSLNADEKLKMRVAAIEKAASYLPRASYARWLTAIGELTTAKDPLPLQGKPTVKIDDIEISEASNSVCLNIKFADGEYTDARRLQMLLASRKTNTFLQSVGIKGSDDKSFNFPIPYDYFSQSKGQTFNVFVRFDGETWNSKRRLVLPESFEMTDSKDLLWYRTKYGNFSVKIASTN</sequence>
<dbReference type="AlphaFoldDB" id="A0A1R4FP26"/>
<dbReference type="Gene3D" id="3.40.50.2000">
    <property type="entry name" value="Glycogen Phosphorylase B"/>
    <property type="match status" value="2"/>
</dbReference>